<sequence>MNSAIAANINGSLVADKDSISQKIANGSRSSVLLGNIDFSLIEVKKASTGSGIPGKYLCKVGENETVCNGQKKQKNCVDQNRNTFNNSYVTLNGNKEKIEDGIPIPKVQLYTGKIHLEWKQIYKIGAGLNNLGNTCFMNTVIQCLTYCPPLANYLLHDNDHSLKCTVTGFCMMCVLQKHIKRAIGKTGDVIKPVDVYQRLKLIAKHFQFGRQEDAHEFLRYVIDNLWKSCLSQNNNCSKLDPASKETTIINRIFGGYHRSQVTCLRCKEKSNTFDHFMDFILDIKQNVLSLEKALEKFTQPELLEQENSYKCPKCKMKVTAQKKFTVYRAPNVATFQLKRFDYNRSFGGKITKQITYPEKLNLRPFMSDPKGDPVWYHLNAVLVHSGPSCNSGHYYCYVKNSNGFWYIMDDQRVHQVSLTQVLNQGAYVLFYIKAEPSQNPAMKKCAENRSPVIKGNNSACNYKKIPETPSIKSSPLTERNQAKQSSPTIKHQLCSSVNINKKPLSPNLNRERISFGIRTSMPNIQDIRKSEVIPPAKKVKQSQNISKASNNHTGLVPYMKDSSESSDENESSKNVISKTEINNGSLNNVSGDIKLDSAKHVTKINKSVNENSPKIEIKRKLSRSVLSVNKLSPTVSVGTVSMPSKVIATGSWTVTDTPVVSQINGSSSSSNSVNSTTDWHVTSTNSDSSIDTVVNKSSCTSKENGQISSEEQSEYSALSSNNSVYCSSNLDTKSISCSNSQENGINVTSSSDDQNGSSNSKSTNKKCDFRKQQSQSEKTFLDSDRNSKHQHNSFLKRKCDDSDTKVSENSPEFHHNENRFNSLPKKVKYSEDFSELSSKNGVGLHNKHLNASGKYNSSGHEVKSDSLHSSKNVCYDSGSLQKSKTVSPYCDKTFSKYEKSKDKRKTRETESVLSAGSSHSSLEYEWVEKTKDSMENNYASSSKEKHDKRNDYSSGSSSHSKGNRPHDVVSELTKNSNYFYGASVPTWEGDNHYKNSSKSISEKQKYLEDYEDEYDRGKVRKFKSKDRYQHYYKQNPFQKYEERNYNRKKYNGEDYYGHHNHHQKQYDSHYKWKQNRNHYYQRNRKYFKPHFRR</sequence>
<dbReference type="InterPro" id="IPR001394">
    <property type="entry name" value="Peptidase_C19_UCH"/>
</dbReference>
<evidence type="ECO:0000256" key="8">
    <source>
        <dbReference type="ARBA" id="ARBA00022807"/>
    </source>
</evidence>
<dbReference type="CDD" id="cd02661">
    <property type="entry name" value="Peptidase_C19E"/>
    <property type="match status" value="1"/>
</dbReference>
<feature type="compositionally biased region" description="Polar residues" evidence="14">
    <location>
        <begin position="677"/>
        <end position="715"/>
    </location>
</feature>
<feature type="region of interest" description="Disordered" evidence="14">
    <location>
        <begin position="664"/>
        <end position="715"/>
    </location>
</feature>
<feature type="region of interest" description="Disordered" evidence="14">
    <location>
        <begin position="746"/>
        <end position="819"/>
    </location>
</feature>
<feature type="compositionally biased region" description="Polar residues" evidence="14">
    <location>
        <begin position="471"/>
        <end position="495"/>
    </location>
</feature>
<keyword evidence="5" id="KW-0645">Protease</keyword>
<dbReference type="FunFam" id="3.90.70.10:FF:000119">
    <property type="entry name" value="Ubiquitin specific peptidase 36"/>
    <property type="match status" value="1"/>
</dbReference>
<dbReference type="SUPFAM" id="SSF54001">
    <property type="entry name" value="Cysteine proteinases"/>
    <property type="match status" value="1"/>
</dbReference>
<feature type="compositionally biased region" description="Polar residues" evidence="14">
    <location>
        <begin position="542"/>
        <end position="554"/>
    </location>
</feature>
<dbReference type="Pfam" id="PF00443">
    <property type="entry name" value="UCH"/>
    <property type="match status" value="1"/>
</dbReference>
<evidence type="ECO:0000256" key="4">
    <source>
        <dbReference type="ARBA" id="ARBA00012759"/>
    </source>
</evidence>
<evidence type="ECO:0000256" key="12">
    <source>
        <dbReference type="ARBA" id="ARBA00042420"/>
    </source>
</evidence>
<feature type="compositionally biased region" description="Low complexity" evidence="14">
    <location>
        <begin position="664"/>
        <end position="676"/>
    </location>
</feature>
<evidence type="ECO:0000256" key="7">
    <source>
        <dbReference type="ARBA" id="ARBA00022801"/>
    </source>
</evidence>
<dbReference type="GO" id="GO:0005829">
    <property type="term" value="C:cytosol"/>
    <property type="evidence" value="ECO:0007669"/>
    <property type="project" value="TreeGrafter"/>
</dbReference>
<keyword evidence="17" id="KW-1185">Reference proteome</keyword>
<dbReference type="InterPro" id="IPR038765">
    <property type="entry name" value="Papain-like_cys_pep_sf"/>
</dbReference>
<evidence type="ECO:0000256" key="10">
    <source>
        <dbReference type="ARBA" id="ARBA00041300"/>
    </source>
</evidence>
<evidence type="ECO:0000313" key="16">
    <source>
        <dbReference type="EMBL" id="GFT47781.1"/>
    </source>
</evidence>
<comment type="similarity">
    <text evidence="3">Belongs to the peptidase C19 family.</text>
</comment>
<comment type="catalytic activity">
    <reaction evidence="1">
        <text>Thiol-dependent hydrolysis of ester, thioester, amide, peptide and isopeptide bonds formed by the C-terminal Gly of ubiquitin (a 76-residue protein attached to proteins as an intracellular targeting signal).</text>
        <dbReference type="EC" id="3.4.19.12"/>
    </reaction>
</comment>
<feature type="region of interest" description="Disordered" evidence="14">
    <location>
        <begin position="936"/>
        <end position="969"/>
    </location>
</feature>
<evidence type="ECO:0000259" key="15">
    <source>
        <dbReference type="PROSITE" id="PS50235"/>
    </source>
</evidence>
<evidence type="ECO:0000256" key="3">
    <source>
        <dbReference type="ARBA" id="ARBA00009085"/>
    </source>
</evidence>
<dbReference type="PANTHER" id="PTHR24006:SF758">
    <property type="entry name" value="UBIQUITIN CARBOXYL-TERMINAL HYDROLASE 36"/>
    <property type="match status" value="1"/>
</dbReference>
<dbReference type="GO" id="GO:0005730">
    <property type="term" value="C:nucleolus"/>
    <property type="evidence" value="ECO:0007669"/>
    <property type="project" value="UniProtKB-SubCell"/>
</dbReference>
<organism evidence="16 17">
    <name type="scientific">Nephila pilipes</name>
    <name type="common">Giant wood spider</name>
    <name type="synonym">Nephila maculata</name>
    <dbReference type="NCBI Taxonomy" id="299642"/>
    <lineage>
        <taxon>Eukaryota</taxon>
        <taxon>Metazoa</taxon>
        <taxon>Ecdysozoa</taxon>
        <taxon>Arthropoda</taxon>
        <taxon>Chelicerata</taxon>
        <taxon>Arachnida</taxon>
        <taxon>Araneae</taxon>
        <taxon>Araneomorphae</taxon>
        <taxon>Entelegynae</taxon>
        <taxon>Araneoidea</taxon>
        <taxon>Nephilidae</taxon>
        <taxon>Nephila</taxon>
    </lineage>
</organism>
<dbReference type="GO" id="GO:0004843">
    <property type="term" value="F:cysteine-type deubiquitinase activity"/>
    <property type="evidence" value="ECO:0007669"/>
    <property type="project" value="UniProtKB-EC"/>
</dbReference>
<evidence type="ECO:0000256" key="11">
    <source>
        <dbReference type="ARBA" id="ARBA00042154"/>
    </source>
</evidence>
<dbReference type="EC" id="3.4.19.12" evidence="4"/>
<evidence type="ECO:0000256" key="2">
    <source>
        <dbReference type="ARBA" id="ARBA00004604"/>
    </source>
</evidence>
<dbReference type="EMBL" id="BMAW01111401">
    <property type="protein sequence ID" value="GFT47781.1"/>
    <property type="molecule type" value="Genomic_DNA"/>
</dbReference>
<dbReference type="PROSITE" id="PS50235">
    <property type="entry name" value="USP_3"/>
    <property type="match status" value="1"/>
</dbReference>
<dbReference type="AlphaFoldDB" id="A0A8X6P4I3"/>
<dbReference type="InterPro" id="IPR050164">
    <property type="entry name" value="Peptidase_C19"/>
</dbReference>
<feature type="domain" description="USP" evidence="15">
    <location>
        <begin position="127"/>
        <end position="435"/>
    </location>
</feature>
<dbReference type="InterPro" id="IPR018200">
    <property type="entry name" value="USP_CS"/>
</dbReference>
<evidence type="ECO:0000256" key="9">
    <source>
        <dbReference type="ARBA" id="ARBA00039432"/>
    </source>
</evidence>
<proteinExistence type="inferred from homology"/>
<keyword evidence="7 16" id="KW-0378">Hydrolase</keyword>
<protein>
    <recommendedName>
        <fullName evidence="9">Ubiquitin carboxyl-terminal hydrolase 36</fullName>
        <ecNumber evidence="4">3.4.19.12</ecNumber>
    </recommendedName>
    <alternativeName>
        <fullName evidence="12">Deubiquitinating enzyme 36</fullName>
    </alternativeName>
    <alternativeName>
        <fullName evidence="11">Protein scrawny</fullName>
    </alternativeName>
    <alternativeName>
        <fullName evidence="10">Ubiquitin thioesterase 36</fullName>
    </alternativeName>
    <alternativeName>
        <fullName evidence="13">Ubiquitin-specific-processing protease 36</fullName>
    </alternativeName>
</protein>
<evidence type="ECO:0000256" key="13">
    <source>
        <dbReference type="ARBA" id="ARBA00043009"/>
    </source>
</evidence>
<dbReference type="GO" id="GO:0016579">
    <property type="term" value="P:protein deubiquitination"/>
    <property type="evidence" value="ECO:0007669"/>
    <property type="project" value="InterPro"/>
</dbReference>
<dbReference type="PANTHER" id="PTHR24006">
    <property type="entry name" value="UBIQUITIN CARBOXYL-TERMINAL HYDROLASE"/>
    <property type="match status" value="1"/>
</dbReference>
<comment type="caution">
    <text evidence="16">The sequence shown here is derived from an EMBL/GenBank/DDBJ whole genome shotgun (WGS) entry which is preliminary data.</text>
</comment>
<name>A0A8X6P4I3_NEPPI</name>
<evidence type="ECO:0000313" key="17">
    <source>
        <dbReference type="Proteomes" id="UP000887013"/>
    </source>
</evidence>
<keyword evidence="6" id="KW-0833">Ubl conjugation pathway</keyword>
<dbReference type="PROSITE" id="PS00973">
    <property type="entry name" value="USP_2"/>
    <property type="match status" value="1"/>
</dbReference>
<feature type="region of interest" description="Disordered" evidence="14">
    <location>
        <begin position="838"/>
        <end position="868"/>
    </location>
</feature>
<dbReference type="Gene3D" id="3.90.70.10">
    <property type="entry name" value="Cysteine proteinases"/>
    <property type="match status" value="1"/>
</dbReference>
<evidence type="ECO:0000256" key="6">
    <source>
        <dbReference type="ARBA" id="ARBA00022786"/>
    </source>
</evidence>
<dbReference type="Proteomes" id="UP000887013">
    <property type="component" value="Unassembled WGS sequence"/>
</dbReference>
<keyword evidence="8" id="KW-0788">Thiol protease</keyword>
<feature type="region of interest" description="Disordered" evidence="14">
    <location>
        <begin position="470"/>
        <end position="495"/>
    </location>
</feature>
<comment type="subcellular location">
    <subcellularLocation>
        <location evidence="2">Nucleus</location>
        <location evidence="2">Nucleolus</location>
    </subcellularLocation>
</comment>
<gene>
    <name evidence="16" type="primary">USP36</name>
    <name evidence="16" type="ORF">NPIL_358141</name>
</gene>
<dbReference type="GO" id="GO:0042981">
    <property type="term" value="P:regulation of apoptotic process"/>
    <property type="evidence" value="ECO:0007669"/>
    <property type="project" value="TreeGrafter"/>
</dbReference>
<dbReference type="InterPro" id="IPR028889">
    <property type="entry name" value="USP"/>
</dbReference>
<accession>A0A8X6P4I3</accession>
<evidence type="ECO:0000256" key="14">
    <source>
        <dbReference type="SAM" id="MobiDB-lite"/>
    </source>
</evidence>
<evidence type="ECO:0000256" key="1">
    <source>
        <dbReference type="ARBA" id="ARBA00000707"/>
    </source>
</evidence>
<feature type="compositionally biased region" description="Low complexity" evidence="14">
    <location>
        <begin position="750"/>
        <end position="763"/>
    </location>
</feature>
<dbReference type="OrthoDB" id="420187at2759"/>
<evidence type="ECO:0000256" key="5">
    <source>
        <dbReference type="ARBA" id="ARBA00022670"/>
    </source>
</evidence>
<feature type="compositionally biased region" description="Basic and acidic residues" evidence="14">
    <location>
        <begin position="943"/>
        <end position="952"/>
    </location>
</feature>
<reference evidence="16" key="1">
    <citation type="submission" date="2020-08" db="EMBL/GenBank/DDBJ databases">
        <title>Multicomponent nature underlies the extraordinary mechanical properties of spider dragline silk.</title>
        <authorList>
            <person name="Kono N."/>
            <person name="Nakamura H."/>
            <person name="Mori M."/>
            <person name="Yoshida Y."/>
            <person name="Ohtoshi R."/>
            <person name="Malay A.D."/>
            <person name="Moran D.A.P."/>
            <person name="Tomita M."/>
            <person name="Numata K."/>
            <person name="Arakawa K."/>
        </authorList>
    </citation>
    <scope>NUCLEOTIDE SEQUENCE</scope>
</reference>
<feature type="compositionally biased region" description="Basic and acidic residues" evidence="14">
    <location>
        <begin position="798"/>
        <end position="819"/>
    </location>
</feature>
<feature type="region of interest" description="Disordered" evidence="14">
    <location>
        <begin position="536"/>
        <end position="573"/>
    </location>
</feature>
<dbReference type="GO" id="GO:0006508">
    <property type="term" value="P:proteolysis"/>
    <property type="evidence" value="ECO:0007669"/>
    <property type="project" value="UniProtKB-KW"/>
</dbReference>